<sequence>MPLRRYLAPLLPVLPRESPSDSAWAALRAGGTVCMVAVLTSLQAQELVALPLTPSSRGAVAAAATSTPFLLQTNSVLYGVASTISDVVLPLCTAAVAARVAYALLVQRQSAEDAGFQVGRLAAAAQGQVLTAACGPDARPCTMGDEVNEVVKMLAAGRLVLDALVLLAIATGVLPGKISAMRLLGMLWLLETISQL</sequence>
<dbReference type="EMBL" id="BNCO01000020">
    <property type="protein sequence ID" value="GIL55017.1"/>
    <property type="molecule type" value="Genomic_DNA"/>
</dbReference>
<proteinExistence type="predicted"/>
<evidence type="ECO:0000313" key="2">
    <source>
        <dbReference type="Proteomes" id="UP000747399"/>
    </source>
</evidence>
<accession>A0A8J4B7M1</accession>
<gene>
    <name evidence="1" type="ORF">Vafri_10681</name>
</gene>
<name>A0A8J4B7M1_9CHLO</name>
<reference evidence="1" key="1">
    <citation type="journal article" date="2021" name="Proc. Natl. Acad. Sci. U.S.A.">
        <title>Three genomes in the algal genus Volvox reveal the fate of a haploid sex-determining region after a transition to homothallism.</title>
        <authorList>
            <person name="Yamamoto K."/>
            <person name="Hamaji T."/>
            <person name="Kawai-Toyooka H."/>
            <person name="Matsuzaki R."/>
            <person name="Takahashi F."/>
            <person name="Nishimura Y."/>
            <person name="Kawachi M."/>
            <person name="Noguchi H."/>
            <person name="Minakuchi Y."/>
            <person name="Umen J.G."/>
            <person name="Toyoda A."/>
            <person name="Nozaki H."/>
        </authorList>
    </citation>
    <scope>NUCLEOTIDE SEQUENCE</scope>
    <source>
        <strain evidence="1">NIES-3780</strain>
    </source>
</reference>
<comment type="caution">
    <text evidence="1">The sequence shown here is derived from an EMBL/GenBank/DDBJ whole genome shotgun (WGS) entry which is preliminary data.</text>
</comment>
<evidence type="ECO:0000313" key="1">
    <source>
        <dbReference type="EMBL" id="GIL55017.1"/>
    </source>
</evidence>
<organism evidence="1 2">
    <name type="scientific">Volvox africanus</name>
    <dbReference type="NCBI Taxonomy" id="51714"/>
    <lineage>
        <taxon>Eukaryota</taxon>
        <taxon>Viridiplantae</taxon>
        <taxon>Chlorophyta</taxon>
        <taxon>core chlorophytes</taxon>
        <taxon>Chlorophyceae</taxon>
        <taxon>CS clade</taxon>
        <taxon>Chlamydomonadales</taxon>
        <taxon>Volvocaceae</taxon>
        <taxon>Volvox</taxon>
    </lineage>
</organism>
<dbReference type="Proteomes" id="UP000747399">
    <property type="component" value="Unassembled WGS sequence"/>
</dbReference>
<protein>
    <submittedName>
        <fullName evidence="1">Uncharacterized protein</fullName>
    </submittedName>
</protein>
<keyword evidence="2" id="KW-1185">Reference proteome</keyword>
<dbReference type="AlphaFoldDB" id="A0A8J4B7M1"/>